<proteinExistence type="predicted"/>
<evidence type="ECO:0000313" key="3">
    <source>
        <dbReference type="EMBL" id="PPJ60836.1"/>
    </source>
</evidence>
<dbReference type="InterPro" id="IPR014044">
    <property type="entry name" value="CAP_dom"/>
</dbReference>
<dbReference type="GO" id="GO:0005576">
    <property type="term" value="C:extracellular region"/>
    <property type="evidence" value="ECO:0007669"/>
    <property type="project" value="InterPro"/>
</dbReference>
<dbReference type="EMBL" id="PNEN01000197">
    <property type="protein sequence ID" value="PPJ60836.1"/>
    <property type="molecule type" value="Genomic_DNA"/>
</dbReference>
<protein>
    <recommendedName>
        <fullName evidence="2">SCP domain-containing protein</fullName>
    </recommendedName>
</protein>
<dbReference type="STRING" id="357750.A0A2S6CM68"/>
<dbReference type="PANTHER" id="PTHR10334">
    <property type="entry name" value="CYSTEINE-RICH SECRETORY PROTEIN-RELATED"/>
    <property type="match status" value="1"/>
</dbReference>
<feature type="domain" description="SCP" evidence="2">
    <location>
        <begin position="53"/>
        <end position="182"/>
    </location>
</feature>
<name>A0A2S6CM68_9PEZI</name>
<dbReference type="InterPro" id="IPR001283">
    <property type="entry name" value="CRISP-related"/>
</dbReference>
<dbReference type="SMART" id="SM00198">
    <property type="entry name" value="SCP"/>
    <property type="match status" value="1"/>
</dbReference>
<dbReference type="PRINTS" id="PR00837">
    <property type="entry name" value="V5TPXLIKE"/>
</dbReference>
<reference evidence="4" key="1">
    <citation type="journal article" date="2017" name="bioRxiv">
        <title>Conservation of a gene cluster reveals novel cercosporin biosynthetic mechanisms and extends production to the genus Colletotrichum.</title>
        <authorList>
            <person name="de Jonge R."/>
            <person name="Ebert M.K."/>
            <person name="Huitt-Roehl C.R."/>
            <person name="Pal P."/>
            <person name="Suttle J.C."/>
            <person name="Spanner R.E."/>
            <person name="Neubauer J.D."/>
            <person name="Jurick W.M.II."/>
            <person name="Stott K.A."/>
            <person name="Secor G.A."/>
            <person name="Thomma B.P.H.J."/>
            <person name="Van de Peer Y."/>
            <person name="Townsend C.A."/>
            <person name="Bolton M.D."/>
        </authorList>
    </citation>
    <scope>NUCLEOTIDE SEQUENCE [LARGE SCALE GENOMIC DNA]</scope>
    <source>
        <strain evidence="4">CBS538.71</strain>
    </source>
</reference>
<comment type="caution">
    <text evidence="3">The sequence shown here is derived from an EMBL/GenBank/DDBJ whole genome shotgun (WGS) entry which is preliminary data.</text>
</comment>
<dbReference type="InterPro" id="IPR035940">
    <property type="entry name" value="CAP_sf"/>
</dbReference>
<feature type="region of interest" description="Disordered" evidence="1">
    <location>
        <begin position="1"/>
        <end position="30"/>
    </location>
</feature>
<dbReference type="Pfam" id="PF00188">
    <property type="entry name" value="CAP"/>
    <property type="match status" value="1"/>
</dbReference>
<keyword evidence="4" id="KW-1185">Reference proteome</keyword>
<sequence>MVPSTIRCSSASGNGSATASGLSPENHFTASPSTSRALALTTWTPRPGLHNGSLESEVLNSTNYYRARHAARPVAWNSTLAHFAQGWAARCIWGHSGGLYGENIAAGFVHATLAVDAWAGEEVEYDYEKGAFSVATGHFTQLVWRDTTDVGCAIAECQSLIGTGVHGAYLVCEYNPAGNVGLAFEANVKAAAH</sequence>
<dbReference type="OrthoDB" id="337038at2759"/>
<dbReference type="Proteomes" id="UP000237631">
    <property type="component" value="Unassembled WGS sequence"/>
</dbReference>
<gene>
    <name evidence="3" type="ORF">CBER1_11904</name>
</gene>
<feature type="compositionally biased region" description="Low complexity" evidence="1">
    <location>
        <begin position="9"/>
        <end position="23"/>
    </location>
</feature>
<organism evidence="3 4">
    <name type="scientific">Cercospora berteroae</name>
    <dbReference type="NCBI Taxonomy" id="357750"/>
    <lineage>
        <taxon>Eukaryota</taxon>
        <taxon>Fungi</taxon>
        <taxon>Dikarya</taxon>
        <taxon>Ascomycota</taxon>
        <taxon>Pezizomycotina</taxon>
        <taxon>Dothideomycetes</taxon>
        <taxon>Dothideomycetidae</taxon>
        <taxon>Mycosphaerellales</taxon>
        <taxon>Mycosphaerellaceae</taxon>
        <taxon>Cercospora</taxon>
    </lineage>
</organism>
<evidence type="ECO:0000259" key="2">
    <source>
        <dbReference type="SMART" id="SM00198"/>
    </source>
</evidence>
<dbReference type="Gene3D" id="3.40.33.10">
    <property type="entry name" value="CAP"/>
    <property type="match status" value="1"/>
</dbReference>
<accession>A0A2S6CM68</accession>
<evidence type="ECO:0000313" key="4">
    <source>
        <dbReference type="Proteomes" id="UP000237631"/>
    </source>
</evidence>
<dbReference type="InterPro" id="IPR018244">
    <property type="entry name" value="Allrgn_V5/Tpx1_CS"/>
</dbReference>
<dbReference type="PROSITE" id="PS01009">
    <property type="entry name" value="CRISP_1"/>
    <property type="match status" value="1"/>
</dbReference>
<dbReference type="SUPFAM" id="SSF55797">
    <property type="entry name" value="PR-1-like"/>
    <property type="match status" value="1"/>
</dbReference>
<evidence type="ECO:0000256" key="1">
    <source>
        <dbReference type="SAM" id="MobiDB-lite"/>
    </source>
</evidence>
<dbReference type="AlphaFoldDB" id="A0A2S6CM68"/>